<sequence>LAITYYTRFWELWKARMADPLSDLETFRINSEGLLQEIGKKPSDPSEVMGQYMGLIRFTPESWRWAVETMKTHLAKPVERLDMTTLLQGILEQKYPIQAIATGDLWLECDTQQDIELYESMYREELGGESHRGQ</sequence>
<keyword evidence="1" id="KW-0548">Nucleotidyltransferase</keyword>
<evidence type="ECO:0000313" key="1">
    <source>
        <dbReference type="EMBL" id="HIY22000.1"/>
    </source>
</evidence>
<dbReference type="Gene3D" id="3.90.550.10">
    <property type="entry name" value="Spore Coat Polysaccharide Biosynthesis Protein SpsA, Chain A"/>
    <property type="match status" value="1"/>
</dbReference>
<dbReference type="EMBL" id="DXDX01000164">
    <property type="protein sequence ID" value="HIY22000.1"/>
    <property type="molecule type" value="Genomic_DNA"/>
</dbReference>
<protein>
    <submittedName>
        <fullName evidence="1">Phosphocholine cytidylyltransferase family protein</fullName>
    </submittedName>
</protein>
<organism evidence="1 2">
    <name type="scientific">Candidatus Flavonifractor merdigallinarum</name>
    <dbReference type="NCBI Taxonomy" id="2838589"/>
    <lineage>
        <taxon>Bacteria</taxon>
        <taxon>Bacillati</taxon>
        <taxon>Bacillota</taxon>
        <taxon>Clostridia</taxon>
        <taxon>Eubacteriales</taxon>
        <taxon>Oscillospiraceae</taxon>
        <taxon>Flavonifractor</taxon>
    </lineage>
</organism>
<dbReference type="Proteomes" id="UP000823868">
    <property type="component" value="Unassembled WGS sequence"/>
</dbReference>
<accession>A0A9D1Y9K2</accession>
<dbReference type="GO" id="GO:0016779">
    <property type="term" value="F:nucleotidyltransferase activity"/>
    <property type="evidence" value="ECO:0007669"/>
    <property type="project" value="UniProtKB-KW"/>
</dbReference>
<keyword evidence="1" id="KW-0808">Transferase</keyword>
<feature type="non-terminal residue" evidence="1">
    <location>
        <position position="1"/>
    </location>
</feature>
<gene>
    <name evidence="1" type="ORF">H9841_08895</name>
</gene>
<dbReference type="SUPFAM" id="SSF53448">
    <property type="entry name" value="Nucleotide-diphospho-sugar transferases"/>
    <property type="match status" value="1"/>
</dbReference>
<evidence type="ECO:0000313" key="2">
    <source>
        <dbReference type="Proteomes" id="UP000823868"/>
    </source>
</evidence>
<dbReference type="AlphaFoldDB" id="A0A9D1Y9K2"/>
<dbReference type="InterPro" id="IPR029044">
    <property type="entry name" value="Nucleotide-diphossugar_trans"/>
</dbReference>
<comment type="caution">
    <text evidence="1">The sequence shown here is derived from an EMBL/GenBank/DDBJ whole genome shotgun (WGS) entry which is preliminary data.</text>
</comment>
<name>A0A9D1Y9K2_9FIRM</name>
<reference evidence="1" key="1">
    <citation type="journal article" date="2021" name="PeerJ">
        <title>Extensive microbial diversity within the chicken gut microbiome revealed by metagenomics and culture.</title>
        <authorList>
            <person name="Gilroy R."/>
            <person name="Ravi A."/>
            <person name="Getino M."/>
            <person name="Pursley I."/>
            <person name="Horton D.L."/>
            <person name="Alikhan N.F."/>
            <person name="Baker D."/>
            <person name="Gharbi K."/>
            <person name="Hall N."/>
            <person name="Watson M."/>
            <person name="Adriaenssens E.M."/>
            <person name="Foster-Nyarko E."/>
            <person name="Jarju S."/>
            <person name="Secka A."/>
            <person name="Antonio M."/>
            <person name="Oren A."/>
            <person name="Chaudhuri R.R."/>
            <person name="La Ragione R."/>
            <person name="Hildebrand F."/>
            <person name="Pallen M.J."/>
        </authorList>
    </citation>
    <scope>NUCLEOTIDE SEQUENCE</scope>
    <source>
        <strain evidence="1">ChiBcec16_6824</strain>
    </source>
</reference>
<proteinExistence type="predicted"/>
<reference evidence="1" key="2">
    <citation type="submission" date="2021-04" db="EMBL/GenBank/DDBJ databases">
        <authorList>
            <person name="Gilroy R."/>
        </authorList>
    </citation>
    <scope>NUCLEOTIDE SEQUENCE</scope>
    <source>
        <strain evidence="1">ChiBcec16_6824</strain>
    </source>
</reference>